<dbReference type="AlphaFoldDB" id="A0A540N6J8"/>
<organism evidence="1 2">
    <name type="scientific">Malus baccata</name>
    <name type="common">Siberian crab apple</name>
    <name type="synonym">Pyrus baccata</name>
    <dbReference type="NCBI Taxonomy" id="106549"/>
    <lineage>
        <taxon>Eukaryota</taxon>
        <taxon>Viridiplantae</taxon>
        <taxon>Streptophyta</taxon>
        <taxon>Embryophyta</taxon>
        <taxon>Tracheophyta</taxon>
        <taxon>Spermatophyta</taxon>
        <taxon>Magnoliopsida</taxon>
        <taxon>eudicotyledons</taxon>
        <taxon>Gunneridae</taxon>
        <taxon>Pentapetalae</taxon>
        <taxon>rosids</taxon>
        <taxon>fabids</taxon>
        <taxon>Rosales</taxon>
        <taxon>Rosaceae</taxon>
        <taxon>Amygdaloideae</taxon>
        <taxon>Maleae</taxon>
        <taxon>Malus</taxon>
    </lineage>
</organism>
<gene>
    <name evidence="1" type="ORF">C1H46_007734</name>
</gene>
<proteinExistence type="predicted"/>
<evidence type="ECO:0000313" key="2">
    <source>
        <dbReference type="Proteomes" id="UP000315295"/>
    </source>
</evidence>
<dbReference type="Proteomes" id="UP000315295">
    <property type="component" value="Unassembled WGS sequence"/>
</dbReference>
<protein>
    <submittedName>
        <fullName evidence="1">Uncharacterized protein</fullName>
    </submittedName>
</protein>
<name>A0A540N6J8_MALBA</name>
<evidence type="ECO:0000313" key="1">
    <source>
        <dbReference type="EMBL" id="TQE06668.1"/>
    </source>
</evidence>
<comment type="caution">
    <text evidence="1">The sequence shown here is derived from an EMBL/GenBank/DDBJ whole genome shotgun (WGS) entry which is preliminary data.</text>
</comment>
<reference evidence="1 2" key="1">
    <citation type="journal article" date="2019" name="G3 (Bethesda)">
        <title>Sequencing of a Wild Apple (Malus baccata) Genome Unravels the Differences Between Cultivated and Wild Apple Species Regarding Disease Resistance and Cold Tolerance.</title>
        <authorList>
            <person name="Chen X."/>
        </authorList>
    </citation>
    <scope>NUCLEOTIDE SEQUENCE [LARGE SCALE GENOMIC DNA]</scope>
    <source>
        <strain evidence="2">cv. Shandingzi</strain>
        <tissue evidence="1">Leaves</tissue>
    </source>
</reference>
<keyword evidence="2" id="KW-1185">Reference proteome</keyword>
<accession>A0A540N6J8</accession>
<sequence length="333" mass="36627">MERDLELPSCEQDQLDIRSDKDVNIVDVTDEINVEAEPSSPIASDGVKEVDGLNAQQNVGSDKDVDIVDITGEVNVEEERVSSLTMSDRVKEVDLNAEQSVGSDKDVDIVDAADEVNVEEGCVTSPATGELVKEVDGLSAEVSVMSDKDVNVVDVPYEIIVENKKVVSDIDVDIVDVNDEINIDKEHVSSSTSDRVKEVDGLNADKSVESDKDVDIVDITGEVNVEEENVQTELDGTVIRLQDSCQQMELMKSRAHEIDNCHVPQQESERAIRVWQPTGDPWTCSFVANKYLSLRDPTGHARNVAAATQVPEHRTCMAVLRLGAIRKIRWASE</sequence>
<dbReference type="EMBL" id="VIEB01000100">
    <property type="protein sequence ID" value="TQE06668.1"/>
    <property type="molecule type" value="Genomic_DNA"/>
</dbReference>